<dbReference type="EMBL" id="NBNE01000547">
    <property type="protein sequence ID" value="OWZ18724.1"/>
    <property type="molecule type" value="Genomic_DNA"/>
</dbReference>
<dbReference type="AlphaFoldDB" id="A0A225WMK6"/>
<protein>
    <submittedName>
        <fullName evidence="1">Uncharacterized protein</fullName>
    </submittedName>
</protein>
<accession>A0A225WMK6</accession>
<evidence type="ECO:0000313" key="1">
    <source>
        <dbReference type="EMBL" id="OWZ18724.1"/>
    </source>
</evidence>
<reference evidence="2" key="1">
    <citation type="submission" date="2017-03" db="EMBL/GenBank/DDBJ databases">
        <title>Phytopthora megakarya and P. palmivora, two closely related causual agents of cacao black pod achieved similar genome size and gene model numbers by different mechanisms.</title>
        <authorList>
            <person name="Ali S."/>
            <person name="Shao J."/>
            <person name="Larry D.J."/>
            <person name="Kronmiller B."/>
            <person name="Shen D."/>
            <person name="Strem M.D."/>
            <person name="Melnick R.L."/>
            <person name="Guiltinan M.J."/>
            <person name="Tyler B.M."/>
            <person name="Meinhardt L.W."/>
            <person name="Bailey B.A."/>
        </authorList>
    </citation>
    <scope>NUCLEOTIDE SEQUENCE [LARGE SCALE GENOMIC DNA]</scope>
    <source>
        <strain evidence="2">zdho120</strain>
    </source>
</reference>
<name>A0A225WMK6_9STRA</name>
<organism evidence="1 2">
    <name type="scientific">Phytophthora megakarya</name>
    <dbReference type="NCBI Taxonomy" id="4795"/>
    <lineage>
        <taxon>Eukaryota</taxon>
        <taxon>Sar</taxon>
        <taxon>Stramenopiles</taxon>
        <taxon>Oomycota</taxon>
        <taxon>Peronosporomycetes</taxon>
        <taxon>Peronosporales</taxon>
        <taxon>Peronosporaceae</taxon>
        <taxon>Phytophthora</taxon>
    </lineage>
</organism>
<keyword evidence="2" id="KW-1185">Reference proteome</keyword>
<gene>
    <name evidence="1" type="ORF">PHMEG_0007138</name>
</gene>
<sequence length="112" mass="13109">VRAHAAVWIYAQPYGNPYAKHYASKRRKWQGENKVESDSKFLHGRGGMRLRQAWLLHPEAGRNTLMLHTSDSTFPIGTKRIHFVRNRDITQCTLCTYLSFHPLYTWSSIFVM</sequence>
<dbReference type="Proteomes" id="UP000198211">
    <property type="component" value="Unassembled WGS sequence"/>
</dbReference>
<proteinExistence type="predicted"/>
<evidence type="ECO:0000313" key="2">
    <source>
        <dbReference type="Proteomes" id="UP000198211"/>
    </source>
</evidence>
<dbReference type="OrthoDB" id="129484at2759"/>
<comment type="caution">
    <text evidence="1">The sequence shown here is derived from an EMBL/GenBank/DDBJ whole genome shotgun (WGS) entry which is preliminary data.</text>
</comment>
<feature type="non-terminal residue" evidence="1">
    <location>
        <position position="1"/>
    </location>
</feature>